<dbReference type="RefSeq" id="WP_259838120.1">
    <property type="nucleotide sequence ID" value="NZ_JAOAMU010000002.1"/>
</dbReference>
<organism evidence="3 4">
    <name type="scientific">Chryseobacterium herbae</name>
    <dbReference type="NCBI Taxonomy" id="2976476"/>
    <lineage>
        <taxon>Bacteria</taxon>
        <taxon>Pseudomonadati</taxon>
        <taxon>Bacteroidota</taxon>
        <taxon>Flavobacteriia</taxon>
        <taxon>Flavobacteriales</taxon>
        <taxon>Weeksellaceae</taxon>
        <taxon>Chryseobacterium group</taxon>
        <taxon>Chryseobacterium</taxon>
    </lineage>
</organism>
<comment type="caution">
    <text evidence="3">The sequence shown here is derived from an EMBL/GenBank/DDBJ whole genome shotgun (WGS) entry which is preliminary data.</text>
</comment>
<reference evidence="3 4" key="1">
    <citation type="submission" date="2022-09" db="EMBL/GenBank/DDBJ databases">
        <title>Chryseobacterium oleae sp.nov., isolated from the inter-root soil of Pyrola calliantha H. Andr. in Tibet.</title>
        <authorList>
            <person name="Li Z."/>
        </authorList>
    </citation>
    <scope>NUCLEOTIDE SEQUENCE [LARGE SCALE GENOMIC DNA]</scope>
    <source>
        <strain evidence="4">pc1-10</strain>
    </source>
</reference>
<keyword evidence="1" id="KW-1133">Transmembrane helix</keyword>
<feature type="domain" description="HTH LytTR-type" evidence="2">
    <location>
        <begin position="184"/>
        <end position="239"/>
    </location>
</feature>
<evidence type="ECO:0000256" key="1">
    <source>
        <dbReference type="SAM" id="Phobius"/>
    </source>
</evidence>
<feature type="transmembrane region" description="Helical" evidence="1">
    <location>
        <begin position="81"/>
        <end position="103"/>
    </location>
</feature>
<feature type="transmembrane region" description="Helical" evidence="1">
    <location>
        <begin position="12"/>
        <end position="29"/>
    </location>
</feature>
<evidence type="ECO:0000259" key="2">
    <source>
        <dbReference type="PROSITE" id="PS50930"/>
    </source>
</evidence>
<keyword evidence="1" id="KW-0812">Transmembrane</keyword>
<keyword evidence="1" id="KW-0472">Membrane</keyword>
<protein>
    <submittedName>
        <fullName evidence="3">LytTR family transcriptional regulator</fullName>
    </submittedName>
</protein>
<dbReference type="InterPro" id="IPR007492">
    <property type="entry name" value="LytTR_DNA-bd_dom"/>
</dbReference>
<evidence type="ECO:0000313" key="4">
    <source>
        <dbReference type="Proteomes" id="UP001525566"/>
    </source>
</evidence>
<dbReference type="Proteomes" id="UP001525566">
    <property type="component" value="Unassembled WGS sequence"/>
</dbReference>
<dbReference type="Pfam" id="PF04397">
    <property type="entry name" value="LytTR"/>
    <property type="match status" value="1"/>
</dbReference>
<sequence length="287" mass="33214">METIAYNNKKLRIICAFVASFYILFHGRPINLVEAFTSPGFYVALSVSFSISLLLVYAVHAVTTWLDKRSSWRSEPVKRSLLQFLLGIILPASADLLLISIYFHAIGQNIIDNGFLLIDFPVIFFFITLMNLYYLIHYLLLTEPKVSVLQHDQDIQHLNDKKSAPTLLTVDHNGRFLRFNAAEDIFYFCRQGKYVRLITFYGEEYPMDETLGSLIEQFKDTDFLPINRSVILNLTAVREFTEGEKRHTLELVFKDKFKNLLEQQGMNQFVVTKEHISKIKKKLGSNP</sequence>
<dbReference type="EMBL" id="JAOAMU010000002">
    <property type="protein sequence ID" value="MCT2561838.1"/>
    <property type="molecule type" value="Genomic_DNA"/>
</dbReference>
<feature type="transmembrane region" description="Helical" evidence="1">
    <location>
        <begin position="41"/>
        <end position="60"/>
    </location>
</feature>
<dbReference type="Gene3D" id="2.40.50.1020">
    <property type="entry name" value="LytTr DNA-binding domain"/>
    <property type="match status" value="1"/>
</dbReference>
<keyword evidence="4" id="KW-1185">Reference proteome</keyword>
<dbReference type="PROSITE" id="PS50930">
    <property type="entry name" value="HTH_LYTTR"/>
    <property type="match status" value="1"/>
</dbReference>
<dbReference type="SMART" id="SM00850">
    <property type="entry name" value="LytTR"/>
    <property type="match status" value="1"/>
</dbReference>
<proteinExistence type="predicted"/>
<gene>
    <name evidence="3" type="ORF">N0B48_08075</name>
</gene>
<feature type="transmembrane region" description="Helical" evidence="1">
    <location>
        <begin position="115"/>
        <end position="136"/>
    </location>
</feature>
<name>A0ABT2ISN7_9FLAO</name>
<evidence type="ECO:0000313" key="3">
    <source>
        <dbReference type="EMBL" id="MCT2561838.1"/>
    </source>
</evidence>
<accession>A0ABT2ISN7</accession>